<evidence type="ECO:0000313" key="1">
    <source>
        <dbReference type="EMBL" id="MPM60493.1"/>
    </source>
</evidence>
<accession>A0A645BBD9</accession>
<organism evidence="1">
    <name type="scientific">bioreactor metagenome</name>
    <dbReference type="NCBI Taxonomy" id="1076179"/>
    <lineage>
        <taxon>unclassified sequences</taxon>
        <taxon>metagenomes</taxon>
        <taxon>ecological metagenomes</taxon>
    </lineage>
</organism>
<dbReference type="Pfam" id="PF10712">
    <property type="entry name" value="NAD-GH"/>
    <property type="match status" value="1"/>
</dbReference>
<name>A0A645BBD9_9ZZZZ</name>
<reference evidence="1" key="1">
    <citation type="submission" date="2019-08" db="EMBL/GenBank/DDBJ databases">
        <authorList>
            <person name="Kucharzyk K."/>
            <person name="Murdoch R.W."/>
            <person name="Higgins S."/>
            <person name="Loffler F."/>
        </authorList>
    </citation>
    <scope>NUCLEOTIDE SEQUENCE</scope>
</reference>
<comment type="caution">
    <text evidence="1">The sequence shown here is derived from an EMBL/GenBank/DDBJ whole genome shotgun (WGS) entry which is preliminary data.</text>
</comment>
<protein>
    <recommendedName>
        <fullName evidence="2">NAD-specific glutamate dehydrogenase</fullName>
    </recommendedName>
</protein>
<dbReference type="AlphaFoldDB" id="A0A645BBD9"/>
<gene>
    <name evidence="1" type="ORF">SDC9_107344</name>
</gene>
<evidence type="ECO:0008006" key="2">
    <source>
        <dbReference type="Google" id="ProtNLM"/>
    </source>
</evidence>
<proteinExistence type="predicted"/>
<dbReference type="EMBL" id="VSSQ01017830">
    <property type="protein sequence ID" value="MPM60493.1"/>
    <property type="molecule type" value="Genomic_DNA"/>
</dbReference>
<dbReference type="InterPro" id="IPR019651">
    <property type="entry name" value="Glutamate_DH_NAD-spec"/>
</dbReference>
<sequence>MDIHSGLAVLCGGEDLRLADGDGGVALNDLGHDRAHGLHTQRKRGDVEQEDVFDFAAQHAALDGCTNGNHFVGVDAFVRLFVDQLADQVHHLRHTAGTTYQNQFIDLGSAQTSIFKGTFKRFLAAIQKGSGHLLKFGAAQFHLQVFRAAGIGGDVRQVELGFHNGRKLDLGLFGSFTQTL</sequence>